<evidence type="ECO:0000256" key="1">
    <source>
        <dbReference type="SAM" id="MobiDB-lite"/>
    </source>
</evidence>
<name>A0A0F9JF61_9ZZZZ</name>
<protein>
    <submittedName>
        <fullName evidence="2">Uncharacterized protein</fullName>
    </submittedName>
</protein>
<proteinExistence type="predicted"/>
<organism evidence="2">
    <name type="scientific">marine sediment metagenome</name>
    <dbReference type="NCBI Taxonomy" id="412755"/>
    <lineage>
        <taxon>unclassified sequences</taxon>
        <taxon>metagenomes</taxon>
        <taxon>ecological metagenomes</taxon>
    </lineage>
</organism>
<accession>A0A0F9JF61</accession>
<gene>
    <name evidence="2" type="ORF">LCGC14_1536890</name>
</gene>
<comment type="caution">
    <text evidence="2">The sequence shown here is derived from an EMBL/GenBank/DDBJ whole genome shotgun (WGS) entry which is preliminary data.</text>
</comment>
<sequence length="64" mass="7738">MKKNPDYLKERDGCNPEYSKKARQKQPHVHRVAKLVYHAIRRGEIFKPEICERCKEEKRILAHH</sequence>
<evidence type="ECO:0000313" key="2">
    <source>
        <dbReference type="EMBL" id="KKM60921.1"/>
    </source>
</evidence>
<dbReference type="EMBL" id="LAZR01011585">
    <property type="protein sequence ID" value="KKM60921.1"/>
    <property type="molecule type" value="Genomic_DNA"/>
</dbReference>
<dbReference type="AlphaFoldDB" id="A0A0F9JF61"/>
<feature type="compositionally biased region" description="Basic and acidic residues" evidence="1">
    <location>
        <begin position="1"/>
        <end position="20"/>
    </location>
</feature>
<feature type="non-terminal residue" evidence="2">
    <location>
        <position position="64"/>
    </location>
</feature>
<feature type="region of interest" description="Disordered" evidence="1">
    <location>
        <begin position="1"/>
        <end position="26"/>
    </location>
</feature>
<reference evidence="2" key="1">
    <citation type="journal article" date="2015" name="Nature">
        <title>Complex archaea that bridge the gap between prokaryotes and eukaryotes.</title>
        <authorList>
            <person name="Spang A."/>
            <person name="Saw J.H."/>
            <person name="Jorgensen S.L."/>
            <person name="Zaremba-Niedzwiedzka K."/>
            <person name="Martijn J."/>
            <person name="Lind A.E."/>
            <person name="van Eijk R."/>
            <person name="Schleper C."/>
            <person name="Guy L."/>
            <person name="Ettema T.J."/>
        </authorList>
    </citation>
    <scope>NUCLEOTIDE SEQUENCE</scope>
</reference>